<dbReference type="SUPFAM" id="SSF88946">
    <property type="entry name" value="Sigma2 domain of RNA polymerase sigma factors"/>
    <property type="match status" value="1"/>
</dbReference>
<dbReference type="NCBIfam" id="TIGR02937">
    <property type="entry name" value="sigma70-ECF"/>
    <property type="match status" value="1"/>
</dbReference>
<dbReference type="InterPro" id="IPR007624">
    <property type="entry name" value="RNA_pol_sigma70_r3"/>
</dbReference>
<dbReference type="Gene3D" id="1.10.601.10">
    <property type="entry name" value="RNA Polymerase Primary Sigma Factor"/>
    <property type="match status" value="1"/>
</dbReference>
<evidence type="ECO:0000256" key="4">
    <source>
        <dbReference type="ARBA" id="ARBA00023163"/>
    </source>
</evidence>
<evidence type="ECO:0000259" key="6">
    <source>
        <dbReference type="PROSITE" id="PS00715"/>
    </source>
</evidence>
<organism evidence="7 8">
    <name type="scientific">Candidatus Aphodocola excrementigallinarum</name>
    <dbReference type="NCBI Taxonomy" id="2840670"/>
    <lineage>
        <taxon>Bacteria</taxon>
        <taxon>Bacillati</taxon>
        <taxon>Bacillota</taxon>
        <taxon>Bacilli</taxon>
        <taxon>Candidatus Aphodocola</taxon>
    </lineage>
</organism>
<dbReference type="InterPro" id="IPR013325">
    <property type="entry name" value="RNA_pol_sigma_r2"/>
</dbReference>
<feature type="coiled-coil region" evidence="5">
    <location>
        <begin position="363"/>
        <end position="412"/>
    </location>
</feature>
<dbReference type="PRINTS" id="PR00046">
    <property type="entry name" value="SIGMA70FCT"/>
</dbReference>
<evidence type="ECO:0000256" key="3">
    <source>
        <dbReference type="ARBA" id="ARBA00023125"/>
    </source>
</evidence>
<accession>A0A9D1LI24</accession>
<dbReference type="Pfam" id="PF04545">
    <property type="entry name" value="Sigma70_r4"/>
    <property type="match status" value="1"/>
</dbReference>
<dbReference type="GO" id="GO:0003677">
    <property type="term" value="F:DNA binding"/>
    <property type="evidence" value="ECO:0007669"/>
    <property type="project" value="UniProtKB-KW"/>
</dbReference>
<dbReference type="InterPro" id="IPR014284">
    <property type="entry name" value="RNA_pol_sigma-70_dom"/>
</dbReference>
<proteinExistence type="predicted"/>
<dbReference type="Pfam" id="PF04542">
    <property type="entry name" value="Sigma70_r2"/>
    <property type="match status" value="1"/>
</dbReference>
<dbReference type="PANTHER" id="PTHR30603:SF47">
    <property type="entry name" value="RNA POLYMERASE SIGMA FACTOR SIGD, CHLOROPLASTIC"/>
    <property type="match status" value="1"/>
</dbReference>
<dbReference type="SUPFAM" id="SSF88659">
    <property type="entry name" value="Sigma3 and sigma4 domains of RNA polymerase sigma factors"/>
    <property type="match status" value="2"/>
</dbReference>
<reference evidence="7" key="2">
    <citation type="journal article" date="2021" name="PeerJ">
        <title>Extensive microbial diversity within the chicken gut microbiome revealed by metagenomics and culture.</title>
        <authorList>
            <person name="Gilroy R."/>
            <person name="Ravi A."/>
            <person name="Getino M."/>
            <person name="Pursley I."/>
            <person name="Horton D.L."/>
            <person name="Alikhan N.F."/>
            <person name="Baker D."/>
            <person name="Gharbi K."/>
            <person name="Hall N."/>
            <person name="Watson M."/>
            <person name="Adriaenssens E.M."/>
            <person name="Foster-Nyarko E."/>
            <person name="Jarju S."/>
            <person name="Secka A."/>
            <person name="Antonio M."/>
            <person name="Oren A."/>
            <person name="Chaudhuri R.R."/>
            <person name="La Ragione R."/>
            <person name="Hildebrand F."/>
            <person name="Pallen M.J."/>
        </authorList>
    </citation>
    <scope>NUCLEOTIDE SEQUENCE</scope>
    <source>
        <strain evidence="7">CHK193-30670</strain>
    </source>
</reference>
<comment type="caution">
    <text evidence="7">The sequence shown here is derived from an EMBL/GenBank/DDBJ whole genome shotgun (WGS) entry which is preliminary data.</text>
</comment>
<reference evidence="7" key="1">
    <citation type="submission" date="2020-10" db="EMBL/GenBank/DDBJ databases">
        <authorList>
            <person name="Gilroy R."/>
        </authorList>
    </citation>
    <scope>NUCLEOTIDE SEQUENCE</scope>
    <source>
        <strain evidence="7">CHK193-30670</strain>
    </source>
</reference>
<evidence type="ECO:0000256" key="5">
    <source>
        <dbReference type="SAM" id="Coils"/>
    </source>
</evidence>
<dbReference type="PANTHER" id="PTHR30603">
    <property type="entry name" value="RNA POLYMERASE SIGMA FACTOR RPO"/>
    <property type="match status" value="1"/>
</dbReference>
<dbReference type="PROSITE" id="PS00715">
    <property type="entry name" value="SIGMA70_1"/>
    <property type="match status" value="1"/>
</dbReference>
<dbReference type="InterPro" id="IPR009042">
    <property type="entry name" value="RNA_pol_sigma70_r1_2"/>
</dbReference>
<name>A0A9D1LI24_9FIRM</name>
<keyword evidence="5" id="KW-0175">Coiled coil</keyword>
<dbReference type="InterPro" id="IPR007630">
    <property type="entry name" value="RNA_pol_sigma70_r4"/>
</dbReference>
<dbReference type="Proteomes" id="UP000824074">
    <property type="component" value="Unassembled WGS sequence"/>
</dbReference>
<protein>
    <submittedName>
        <fullName evidence="7">Sigma-70 family RNA polymerase sigma factor</fullName>
    </submittedName>
</protein>
<dbReference type="InterPro" id="IPR007627">
    <property type="entry name" value="RNA_pol_sigma70_r2"/>
</dbReference>
<keyword evidence="2" id="KW-0731">Sigma factor</keyword>
<evidence type="ECO:0000256" key="2">
    <source>
        <dbReference type="ARBA" id="ARBA00023082"/>
    </source>
</evidence>
<sequence>MKQNQIKGYINKNTFIKNKQKYISIKKIDNLISNNSLIEDDIDYIYKVLEESNILIDEPKKEILDYDFNGKDFDDTEDIFRIYLKEMSRYPMLSEEDEHNAAVLAKQGDKEAKNLLIKSNLRLVISNAKKMAKQYKLHSFNLLDLVQEGNLGLMKAVDKFDATKGYKFSTYATWWIRQAISRSIKDKDKMVRNPVHFADKIYKVNKFIATYFQKHNKMPSVEVIQKDTGLSKKDVLIIMQDQSNYVSLDSKVSSEEQDAELGDFIADLSSLDFNELENDSIIKEIKNVINKIFLTDNKYDKNGKLISYGTSLFNEQEKNVIKQFGIILTMLDFENFKMSKKIDKLHNENDFIIKLKSNLINIRGNINRELRKINNQKDKMNNMLHGKKPKIYTRENKENINILSELEKLNKRNLLLIEKRKYIDNINLNSIINPDKNFGDINDVIKKTIADNKKSYEEYKESFSSITGEAEKNKNEILDNSNIYDLNNKLNEISKNCEVRTILKEKIDKYLQIIRSTLSSCDLKDYEINNAIKNISKIINLNNVDNIKNKSDICKLEQDFVNKIVMLLQSKHKISQQYLLKIVTYYNKSVIETANSNINLDFDNDYIENYNLYKDAFKINREKEILEKRLGLFDGNIYTLELLKDEFHITKERVRQLQNHALKRLKIKLKEAKISVDSLYDDQIQSVRVNKI</sequence>
<gene>
    <name evidence="7" type="ORF">IAB68_03510</name>
</gene>
<feature type="coiled-coil region" evidence="5">
    <location>
        <begin position="640"/>
        <end position="682"/>
    </location>
</feature>
<dbReference type="InterPro" id="IPR013324">
    <property type="entry name" value="RNA_pol_sigma_r3/r4-like"/>
</dbReference>
<dbReference type="InterPro" id="IPR050239">
    <property type="entry name" value="Sigma-70_RNA_pol_init_factors"/>
</dbReference>
<keyword evidence="3" id="KW-0238">DNA-binding</keyword>
<dbReference type="InterPro" id="IPR036388">
    <property type="entry name" value="WH-like_DNA-bd_sf"/>
</dbReference>
<dbReference type="EMBL" id="DVMT01000034">
    <property type="protein sequence ID" value="HIU40345.1"/>
    <property type="molecule type" value="Genomic_DNA"/>
</dbReference>
<dbReference type="Pfam" id="PF04539">
    <property type="entry name" value="Sigma70_r3"/>
    <property type="match status" value="1"/>
</dbReference>
<evidence type="ECO:0000256" key="1">
    <source>
        <dbReference type="ARBA" id="ARBA00023015"/>
    </source>
</evidence>
<keyword evidence="1" id="KW-0805">Transcription regulation</keyword>
<dbReference type="AlphaFoldDB" id="A0A9D1LI24"/>
<evidence type="ECO:0000313" key="8">
    <source>
        <dbReference type="Proteomes" id="UP000824074"/>
    </source>
</evidence>
<evidence type="ECO:0000313" key="7">
    <source>
        <dbReference type="EMBL" id="HIU40345.1"/>
    </source>
</evidence>
<dbReference type="GO" id="GO:0006352">
    <property type="term" value="P:DNA-templated transcription initiation"/>
    <property type="evidence" value="ECO:0007669"/>
    <property type="project" value="InterPro"/>
</dbReference>
<dbReference type="GO" id="GO:0016987">
    <property type="term" value="F:sigma factor activity"/>
    <property type="evidence" value="ECO:0007669"/>
    <property type="project" value="UniProtKB-KW"/>
</dbReference>
<dbReference type="Gene3D" id="1.10.10.10">
    <property type="entry name" value="Winged helix-like DNA-binding domain superfamily/Winged helix DNA-binding domain"/>
    <property type="match status" value="2"/>
</dbReference>
<dbReference type="Pfam" id="PF00140">
    <property type="entry name" value="Sigma70_r1_2"/>
    <property type="match status" value="1"/>
</dbReference>
<feature type="domain" description="RNA polymerase sigma-70" evidence="6">
    <location>
        <begin position="144"/>
        <end position="157"/>
    </location>
</feature>
<dbReference type="InterPro" id="IPR000943">
    <property type="entry name" value="RNA_pol_sigma70"/>
</dbReference>
<keyword evidence="4" id="KW-0804">Transcription</keyword>